<dbReference type="InterPro" id="IPR036927">
    <property type="entry name" value="Cyt_c_oxase-like_su1_sf"/>
</dbReference>
<feature type="transmembrane region" description="Helical" evidence="19">
    <location>
        <begin position="806"/>
        <end position="824"/>
    </location>
</feature>
<keyword evidence="23" id="KW-1185">Reference proteome</keyword>
<evidence type="ECO:0000256" key="10">
    <source>
        <dbReference type="ARBA" id="ARBA00022723"/>
    </source>
</evidence>
<dbReference type="EMBL" id="AP014936">
    <property type="protein sequence ID" value="BAU47571.1"/>
    <property type="molecule type" value="Genomic_DNA"/>
</dbReference>
<evidence type="ECO:0000259" key="21">
    <source>
        <dbReference type="PROSITE" id="PS50855"/>
    </source>
</evidence>
<keyword evidence="13 19" id="KW-1133">Transmembrane helix</keyword>
<feature type="domain" description="Heme-copper oxidase subunit III family profile" evidence="20">
    <location>
        <begin position="573"/>
        <end position="826"/>
    </location>
</feature>
<dbReference type="SUPFAM" id="SSF81442">
    <property type="entry name" value="Cytochrome c oxidase subunit I-like"/>
    <property type="match status" value="1"/>
</dbReference>
<feature type="transmembrane region" description="Helical" evidence="19">
    <location>
        <begin position="261"/>
        <end position="280"/>
    </location>
</feature>
<feature type="transmembrane region" description="Helical" evidence="19">
    <location>
        <begin position="584"/>
        <end position="601"/>
    </location>
</feature>
<sequence length="828" mass="90693">MSATAADQLHDRLHDIWRAPPGFGQLSAVNHTAVGTRYIATGFVFFAVGGLLAMVMRAQLAWAERASVDYATYNELFTMHGTTMMFLFAVPMVEGLAVYLLPKMIGARDLPFPRLGAFTYWCYAFGGLLLYSSFVFDAVPDGGWFMYVPLNSKPYSAGINADFWLLGITFVEVSAVLAAIELIVAILKTRAPGMSIDRMPIFAWVMLVTAFMIVFGFPPLILGGLLLEIERAFGIPFYDTARGGDPLLWQHFFWIFGHPEVYIIFLPATGIVSMVLPTFARTPIAGYTWIVLAVIGTGFISFGLWVHHMFATGIPLLALSFFSAASMAVAIPSGIQVFAWIATLWRGRPVLSVPLLYILGFLFIFVLGGLTGVMVALVPFDWQVHDTHFVVAHFHYVLIGGMVFPLLAGIYYWLPLHSGRKMLPVLGRWAFWLLFIGFNVTFLPMHLTGLIGMPRRVYTYPEGLGWEYLNALSTVGGFILTAGFAVFLIDVILHLRHGERTGTNPWNAGSLEWSLRTPAPTYTFASLPRIEGRDPLWEQLDLPGQLERGEGLLAETSAGDRHTLATGVLNAEPERVLHLPSSSWVPLYAALALAVFFIGALAKLYGLALVGAAMTVGVFVYWLWDTDRTPIGTMDVGHNLRVPTHGPTRKSPGWWALTIGLLADATLLVSLVFAYLFLWTVSPEWPPRNYPPLPLALPALAVVLLLASSGVIAWSGHDPRPARLAIGLPAAMLLALGFAVLEFAALRAWPAAVTEHVYPALVHAHAVFVGLHVAAAVLMAGFVWLRARRGLASAERPLGAHLLALYWHYTVAVGAVGVAVIHLGPRLL</sequence>
<feature type="transmembrane region" description="Helical" evidence="19">
    <location>
        <begin position="761"/>
        <end position="785"/>
    </location>
</feature>
<gene>
    <name evidence="22" type="ORF">SVA_0992</name>
</gene>
<dbReference type="InterPro" id="IPR013833">
    <property type="entry name" value="Cyt_c_oxidase_su3_a-hlx"/>
</dbReference>
<dbReference type="PROSITE" id="PS50253">
    <property type="entry name" value="COX3"/>
    <property type="match status" value="1"/>
</dbReference>
<dbReference type="PANTHER" id="PTHR10422">
    <property type="entry name" value="CYTOCHROME C OXIDASE SUBUNIT 1"/>
    <property type="match status" value="1"/>
</dbReference>
<keyword evidence="6" id="KW-1003">Cell membrane</keyword>
<protein>
    <recommendedName>
        <fullName evidence="4">cytochrome-c oxidase</fullName>
        <ecNumber evidence="4">7.1.1.9</ecNumber>
    </recommendedName>
</protein>
<evidence type="ECO:0000256" key="1">
    <source>
        <dbReference type="ARBA" id="ARBA00004651"/>
    </source>
</evidence>
<dbReference type="GO" id="GO:0006119">
    <property type="term" value="P:oxidative phosphorylation"/>
    <property type="evidence" value="ECO:0007669"/>
    <property type="project" value="UniProtKB-UniPathway"/>
</dbReference>
<evidence type="ECO:0000256" key="16">
    <source>
        <dbReference type="ARBA" id="ARBA00023136"/>
    </source>
</evidence>
<evidence type="ECO:0000256" key="19">
    <source>
        <dbReference type="SAM" id="Phobius"/>
    </source>
</evidence>
<feature type="transmembrane region" description="Helical" evidence="19">
    <location>
        <begin position="287"/>
        <end position="306"/>
    </location>
</feature>
<feature type="transmembrane region" description="Helical" evidence="19">
    <location>
        <begin position="318"/>
        <end position="343"/>
    </location>
</feature>
<accession>A0A1B4VB56</accession>
<keyword evidence="11" id="KW-1278">Translocase</keyword>
<feature type="transmembrane region" description="Helical" evidence="19">
    <location>
        <begin position="392"/>
        <end position="414"/>
    </location>
</feature>
<proteinExistence type="inferred from homology"/>
<dbReference type="GO" id="GO:0046872">
    <property type="term" value="F:metal ion binding"/>
    <property type="evidence" value="ECO:0007669"/>
    <property type="project" value="UniProtKB-KW"/>
</dbReference>
<dbReference type="NCBIfam" id="TIGR02891">
    <property type="entry name" value="CtaD_CoxA"/>
    <property type="match status" value="1"/>
</dbReference>
<keyword evidence="5 18" id="KW-0813">Transport</keyword>
<dbReference type="InterPro" id="IPR023615">
    <property type="entry name" value="Cyt_c_Oxase_su1_BS"/>
</dbReference>
<name>A0A1B4VB56_9GAMM</name>
<keyword evidence="7 18" id="KW-0349">Heme</keyword>
<dbReference type="Gene3D" id="1.10.287.70">
    <property type="match status" value="1"/>
</dbReference>
<dbReference type="GO" id="GO:0004129">
    <property type="term" value="F:cytochrome-c oxidase activity"/>
    <property type="evidence" value="ECO:0007669"/>
    <property type="project" value="UniProtKB-EC"/>
</dbReference>
<dbReference type="UniPathway" id="UPA00705"/>
<dbReference type="EC" id="7.1.1.9" evidence="4"/>
<evidence type="ECO:0000259" key="20">
    <source>
        <dbReference type="PROSITE" id="PS50253"/>
    </source>
</evidence>
<keyword evidence="12 18" id="KW-0249">Electron transport</keyword>
<comment type="similarity">
    <text evidence="3 18">Belongs to the heme-copper respiratory oxidase family.</text>
</comment>
<keyword evidence="14" id="KW-0408">Iron</keyword>
<comment type="pathway">
    <text evidence="2">Energy metabolism; oxidative phosphorylation.</text>
</comment>
<dbReference type="InterPro" id="IPR014241">
    <property type="entry name" value="Cyt_c_oxidase_su1_bac"/>
</dbReference>
<keyword evidence="10" id="KW-0479">Metal-binding</keyword>
<evidence type="ECO:0000313" key="23">
    <source>
        <dbReference type="Proteomes" id="UP000218899"/>
    </source>
</evidence>
<dbReference type="InterPro" id="IPR023616">
    <property type="entry name" value="Cyt_c_oxase-like_su1_dom"/>
</dbReference>
<evidence type="ECO:0000256" key="4">
    <source>
        <dbReference type="ARBA" id="ARBA00012949"/>
    </source>
</evidence>
<evidence type="ECO:0000256" key="9">
    <source>
        <dbReference type="ARBA" id="ARBA00022692"/>
    </source>
</evidence>
<evidence type="ECO:0000256" key="3">
    <source>
        <dbReference type="ARBA" id="ARBA00009578"/>
    </source>
</evidence>
<comment type="catalytic activity">
    <reaction evidence="17">
        <text>4 Fe(II)-[cytochrome c] + O2 + 8 H(+)(in) = 4 Fe(III)-[cytochrome c] + 2 H2O + 4 H(+)(out)</text>
        <dbReference type="Rhea" id="RHEA:11436"/>
        <dbReference type="Rhea" id="RHEA-COMP:10350"/>
        <dbReference type="Rhea" id="RHEA-COMP:14399"/>
        <dbReference type="ChEBI" id="CHEBI:15377"/>
        <dbReference type="ChEBI" id="CHEBI:15378"/>
        <dbReference type="ChEBI" id="CHEBI:15379"/>
        <dbReference type="ChEBI" id="CHEBI:29033"/>
        <dbReference type="ChEBI" id="CHEBI:29034"/>
        <dbReference type="EC" id="7.1.1.9"/>
    </reaction>
</comment>
<dbReference type="KEGG" id="sva:SVA_0992"/>
<feature type="transmembrane region" description="Helical" evidence="19">
    <location>
        <begin position="163"/>
        <end position="187"/>
    </location>
</feature>
<keyword evidence="16 19" id="KW-0472">Membrane</keyword>
<evidence type="ECO:0000256" key="13">
    <source>
        <dbReference type="ARBA" id="ARBA00022989"/>
    </source>
</evidence>
<dbReference type="PROSITE" id="PS00077">
    <property type="entry name" value="COX1_CUB"/>
    <property type="match status" value="1"/>
</dbReference>
<dbReference type="PANTHER" id="PTHR10422:SF35">
    <property type="entry name" value="CYTOCHROME BO(3) UBIQUINOL OXIDASE SUBUNIT 1"/>
    <property type="match status" value="1"/>
</dbReference>
<evidence type="ECO:0000256" key="7">
    <source>
        <dbReference type="ARBA" id="ARBA00022617"/>
    </source>
</evidence>
<dbReference type="CDD" id="cd01662">
    <property type="entry name" value="Ubiquinol_Oxidase_I"/>
    <property type="match status" value="1"/>
</dbReference>
<evidence type="ECO:0000256" key="14">
    <source>
        <dbReference type="ARBA" id="ARBA00023004"/>
    </source>
</evidence>
<feature type="domain" description="Cytochrome oxidase subunit I profile" evidence="21">
    <location>
        <begin position="16"/>
        <end position="531"/>
    </location>
</feature>
<dbReference type="GO" id="GO:0015990">
    <property type="term" value="P:electron transport coupled proton transport"/>
    <property type="evidence" value="ECO:0007669"/>
    <property type="project" value="InterPro"/>
</dbReference>
<feature type="transmembrane region" description="Helical" evidence="19">
    <location>
        <begin position="355"/>
        <end position="380"/>
    </location>
</feature>
<evidence type="ECO:0000256" key="8">
    <source>
        <dbReference type="ARBA" id="ARBA00022660"/>
    </source>
</evidence>
<comment type="subcellular location">
    <subcellularLocation>
        <location evidence="1">Cell membrane</location>
        <topology evidence="1">Multi-pass membrane protein</topology>
    </subcellularLocation>
</comment>
<dbReference type="PROSITE" id="PS50855">
    <property type="entry name" value="COX1"/>
    <property type="match status" value="1"/>
</dbReference>
<dbReference type="Gene3D" id="1.20.120.80">
    <property type="entry name" value="Cytochrome c oxidase, subunit III, four-helix bundle"/>
    <property type="match status" value="1"/>
</dbReference>
<evidence type="ECO:0000256" key="11">
    <source>
        <dbReference type="ARBA" id="ARBA00022967"/>
    </source>
</evidence>
<dbReference type="GO" id="GO:0005886">
    <property type="term" value="C:plasma membrane"/>
    <property type="evidence" value="ECO:0007669"/>
    <property type="project" value="UniProtKB-SubCell"/>
</dbReference>
<dbReference type="InterPro" id="IPR000883">
    <property type="entry name" value="Cyt_C_Oxase_1"/>
</dbReference>
<keyword evidence="15" id="KW-0186">Copper</keyword>
<evidence type="ECO:0000256" key="6">
    <source>
        <dbReference type="ARBA" id="ARBA00022475"/>
    </source>
</evidence>
<evidence type="ECO:0000256" key="12">
    <source>
        <dbReference type="ARBA" id="ARBA00022982"/>
    </source>
</evidence>
<dbReference type="AlphaFoldDB" id="A0A1B4VB56"/>
<dbReference type="Proteomes" id="UP000218899">
    <property type="component" value="Chromosome"/>
</dbReference>
<evidence type="ECO:0000256" key="18">
    <source>
        <dbReference type="RuleBase" id="RU000370"/>
    </source>
</evidence>
<feature type="transmembrane region" description="Helical" evidence="19">
    <location>
        <begin position="693"/>
        <end position="714"/>
    </location>
</feature>
<dbReference type="OrthoDB" id="9803294at2"/>
<feature type="transmembrane region" description="Helical" evidence="19">
    <location>
        <begin position="726"/>
        <end position="749"/>
    </location>
</feature>
<feature type="transmembrane region" description="Helical" evidence="19">
    <location>
        <begin position="199"/>
        <end position="221"/>
    </location>
</feature>
<feature type="transmembrane region" description="Helical" evidence="19">
    <location>
        <begin position="38"/>
        <end position="62"/>
    </location>
</feature>
<evidence type="ECO:0000256" key="17">
    <source>
        <dbReference type="ARBA" id="ARBA00047816"/>
    </source>
</evidence>
<evidence type="ECO:0000256" key="2">
    <source>
        <dbReference type="ARBA" id="ARBA00004673"/>
    </source>
</evidence>
<feature type="transmembrane region" description="Helical" evidence="19">
    <location>
        <begin position="426"/>
        <end position="451"/>
    </location>
</feature>
<dbReference type="Pfam" id="PF00115">
    <property type="entry name" value="COX1"/>
    <property type="match status" value="1"/>
</dbReference>
<evidence type="ECO:0000256" key="5">
    <source>
        <dbReference type="ARBA" id="ARBA00022448"/>
    </source>
</evidence>
<feature type="transmembrane region" description="Helical" evidence="19">
    <location>
        <begin position="607"/>
        <end position="624"/>
    </location>
</feature>
<dbReference type="PRINTS" id="PR01165">
    <property type="entry name" value="CYCOXIDASEI"/>
</dbReference>
<keyword evidence="8 18" id="KW-0679">Respiratory chain</keyword>
<reference evidence="22 23" key="1">
    <citation type="submission" date="2015-08" db="EMBL/GenBank/DDBJ databases">
        <title>Complete genome sequence of Sulfurifustis variabilis.</title>
        <authorList>
            <person name="Miura A."/>
            <person name="Kojima H."/>
            <person name="Fukui M."/>
        </authorList>
    </citation>
    <scope>NUCLEOTIDE SEQUENCE [LARGE SCALE GENOMIC DNA]</scope>
    <source>
        <strain evidence="23">skN76</strain>
    </source>
</reference>
<dbReference type="SUPFAM" id="SSF81452">
    <property type="entry name" value="Cytochrome c oxidase subunit III-like"/>
    <property type="match status" value="1"/>
</dbReference>
<feature type="transmembrane region" description="Helical" evidence="19">
    <location>
        <begin position="114"/>
        <end position="136"/>
    </location>
</feature>
<feature type="transmembrane region" description="Helical" evidence="19">
    <location>
        <begin position="654"/>
        <end position="681"/>
    </location>
</feature>
<evidence type="ECO:0000313" key="22">
    <source>
        <dbReference type="EMBL" id="BAU47571.1"/>
    </source>
</evidence>
<dbReference type="InterPro" id="IPR000298">
    <property type="entry name" value="Cyt_c_oxidase-like_su3"/>
</dbReference>
<dbReference type="RefSeq" id="WP_096459593.1">
    <property type="nucleotide sequence ID" value="NZ_AP014936.1"/>
</dbReference>
<organism evidence="22 23">
    <name type="scientific">Sulfurifustis variabilis</name>
    <dbReference type="NCBI Taxonomy" id="1675686"/>
    <lineage>
        <taxon>Bacteria</taxon>
        <taxon>Pseudomonadati</taxon>
        <taxon>Pseudomonadota</taxon>
        <taxon>Gammaproteobacteria</taxon>
        <taxon>Acidiferrobacterales</taxon>
        <taxon>Acidiferrobacteraceae</taxon>
        <taxon>Sulfurifustis</taxon>
    </lineage>
</organism>
<feature type="transmembrane region" description="Helical" evidence="19">
    <location>
        <begin position="82"/>
        <end position="102"/>
    </location>
</feature>
<dbReference type="GO" id="GO:0020037">
    <property type="term" value="F:heme binding"/>
    <property type="evidence" value="ECO:0007669"/>
    <property type="project" value="InterPro"/>
</dbReference>
<evidence type="ECO:0000256" key="15">
    <source>
        <dbReference type="ARBA" id="ARBA00023008"/>
    </source>
</evidence>
<keyword evidence="9 18" id="KW-0812">Transmembrane</keyword>
<dbReference type="GO" id="GO:0022904">
    <property type="term" value="P:respiratory electron transport chain"/>
    <property type="evidence" value="ECO:0007669"/>
    <property type="project" value="InterPro"/>
</dbReference>
<dbReference type="InterPro" id="IPR035973">
    <property type="entry name" value="Cyt_c_oxidase_su3-like_sf"/>
</dbReference>
<feature type="transmembrane region" description="Helical" evidence="19">
    <location>
        <begin position="471"/>
        <end position="493"/>
    </location>
</feature>
<dbReference type="Gene3D" id="1.20.210.10">
    <property type="entry name" value="Cytochrome c oxidase-like, subunit I domain"/>
    <property type="match status" value="1"/>
</dbReference>